<name>A0A183J2S3_9BILA</name>
<feature type="transmembrane region" description="Helical" evidence="1">
    <location>
        <begin position="450"/>
        <end position="476"/>
    </location>
</feature>
<keyword evidence="1" id="KW-1133">Transmembrane helix</keyword>
<feature type="transmembrane region" description="Helical" evidence="1">
    <location>
        <begin position="31"/>
        <end position="55"/>
    </location>
</feature>
<feature type="transmembrane region" description="Helical" evidence="1">
    <location>
        <begin position="143"/>
        <end position="166"/>
    </location>
</feature>
<accession>A0A183J2S3</accession>
<organism evidence="4">
    <name type="scientific">Soboliphyme baturini</name>
    <dbReference type="NCBI Taxonomy" id="241478"/>
    <lineage>
        <taxon>Eukaryota</taxon>
        <taxon>Metazoa</taxon>
        <taxon>Ecdysozoa</taxon>
        <taxon>Nematoda</taxon>
        <taxon>Enoplea</taxon>
        <taxon>Dorylaimia</taxon>
        <taxon>Dioctophymatida</taxon>
        <taxon>Dioctophymatoidea</taxon>
        <taxon>Soboliphymatidae</taxon>
        <taxon>Soboliphyme</taxon>
    </lineage>
</organism>
<evidence type="ECO:0000256" key="1">
    <source>
        <dbReference type="SAM" id="Phobius"/>
    </source>
</evidence>
<evidence type="ECO:0000313" key="4">
    <source>
        <dbReference type="WBParaSite" id="SBAD_0001053501-mRNA-1"/>
    </source>
</evidence>
<keyword evidence="1" id="KW-0812">Transmembrane</keyword>
<feature type="transmembrane region" description="Helical" evidence="1">
    <location>
        <begin position="496"/>
        <end position="517"/>
    </location>
</feature>
<feature type="transmembrane region" description="Helical" evidence="1">
    <location>
        <begin position="94"/>
        <end position="116"/>
    </location>
</feature>
<dbReference type="Proteomes" id="UP000270296">
    <property type="component" value="Unassembled WGS sequence"/>
</dbReference>
<evidence type="ECO:0000313" key="2">
    <source>
        <dbReference type="EMBL" id="VDP29607.1"/>
    </source>
</evidence>
<keyword evidence="3" id="KW-1185">Reference proteome</keyword>
<keyword evidence="1" id="KW-0472">Membrane</keyword>
<feature type="transmembrane region" description="Helical" evidence="1">
    <location>
        <begin position="187"/>
        <end position="211"/>
    </location>
</feature>
<proteinExistence type="predicted"/>
<dbReference type="AlphaFoldDB" id="A0A183J2S3"/>
<reference evidence="2 3" key="2">
    <citation type="submission" date="2018-11" db="EMBL/GenBank/DDBJ databases">
        <authorList>
            <consortium name="Pathogen Informatics"/>
        </authorList>
    </citation>
    <scope>NUCLEOTIDE SEQUENCE [LARGE SCALE GENOMIC DNA]</scope>
</reference>
<reference evidence="4" key="1">
    <citation type="submission" date="2016-06" db="UniProtKB">
        <authorList>
            <consortium name="WormBaseParasite"/>
        </authorList>
    </citation>
    <scope>IDENTIFICATION</scope>
</reference>
<feature type="transmembrane region" description="Helical" evidence="1">
    <location>
        <begin position="223"/>
        <end position="242"/>
    </location>
</feature>
<feature type="transmembrane region" description="Helical" evidence="1">
    <location>
        <begin position="403"/>
        <end position="426"/>
    </location>
</feature>
<gene>
    <name evidence="2" type="ORF">SBAD_LOCUS10171</name>
</gene>
<dbReference type="EMBL" id="UZAM01013716">
    <property type="protein sequence ID" value="VDP29607.1"/>
    <property type="molecule type" value="Genomic_DNA"/>
</dbReference>
<feature type="transmembrane region" description="Helical" evidence="1">
    <location>
        <begin position="556"/>
        <end position="579"/>
    </location>
</feature>
<feature type="transmembrane region" description="Helical" evidence="1">
    <location>
        <begin position="342"/>
        <end position="364"/>
    </location>
</feature>
<feature type="transmembrane region" description="Helical" evidence="1">
    <location>
        <begin position="628"/>
        <end position="645"/>
    </location>
</feature>
<evidence type="ECO:0000313" key="3">
    <source>
        <dbReference type="Proteomes" id="UP000270296"/>
    </source>
</evidence>
<feature type="transmembrane region" description="Helical" evidence="1">
    <location>
        <begin position="529"/>
        <end position="549"/>
    </location>
</feature>
<feature type="transmembrane region" description="Helical" evidence="1">
    <location>
        <begin position="67"/>
        <end position="87"/>
    </location>
</feature>
<feature type="transmembrane region" description="Helical" evidence="1">
    <location>
        <begin position="370"/>
        <end position="396"/>
    </location>
</feature>
<protein>
    <submittedName>
        <fullName evidence="4">RING-type domain-containing protein</fullName>
    </submittedName>
</protein>
<sequence>MEAASASTSVSDIRHFIEPANTLKNLESKQLLFLGSALCLVGVMWLAVAIALYGVATDYHTSVLYEARWLLSTVLLSGVLCFLLACLKLEAMYISCAITALYSCASTVVVLLVYSINIHRTLNVQHLPTLPGSIKGQTMKLQYVKLCASMAVICIFGLLLTILLLWRMYNVSQWHFAYVTIQRSLSRYFISSGMVQFALGLFSIYVASQIISLRFSYVHTYMIQELFCSLILITVTSMQIFLIFRPNRILLKVLLFMYICQFVQETFYTWNSYYISLYIHSSKVKIAINLDYDQVIMTLNFTVHFIRSVICVYSAHRILAVLQISFEWLLFRIHRSKMLQKILAFLACGNLLLSTAHVLMDIIYTSQIHIYRTLIAFTGISVLYLSLIGVCLSVYLRYKQNIALALAFVFVLLSATVSVHAIYVYLDTSFKKVLLMHLNTLGKDQWQPSIMHFIEVLLAYVEVIFSLFGGILLLRLLHLGSPHDRRESRLDAYLRWLWRCGWAIAALTSTAAIINITVREEWQAFDNTIAYNVLDIISMYVLAVLQLFVSCPGNNHFCFTLAVLFFLLLFETFTTYNYLSTYTNYMQLLIVLNKLLSKALAGKRDNDISLVLPLSQVDPLIVNHAIQIFQWFLTVISLLLAASCLEELKEQRKRRSSDVTMNASPGLGSISTVRAGDQSEVKITYESDEDIFQGSAFP</sequence>
<dbReference type="WBParaSite" id="SBAD_0001053501-mRNA-1">
    <property type="protein sequence ID" value="SBAD_0001053501-mRNA-1"/>
    <property type="gene ID" value="SBAD_0001053501"/>
</dbReference>
<dbReference type="OrthoDB" id="5919784at2759"/>